<dbReference type="Gene3D" id="1.20.1440.130">
    <property type="entry name" value="VKOR domain"/>
    <property type="match status" value="1"/>
</dbReference>
<dbReference type="InterPro" id="IPR012932">
    <property type="entry name" value="VKOR"/>
</dbReference>
<keyword evidence="13" id="KW-1185">Reference proteome</keyword>
<feature type="transmembrane region" description="Helical" evidence="10">
    <location>
        <begin position="100"/>
        <end position="121"/>
    </location>
</feature>
<evidence type="ECO:0000256" key="6">
    <source>
        <dbReference type="ARBA" id="ARBA00023002"/>
    </source>
</evidence>
<dbReference type="GO" id="GO:0016020">
    <property type="term" value="C:membrane"/>
    <property type="evidence" value="ECO:0007669"/>
    <property type="project" value="UniProtKB-SubCell"/>
</dbReference>
<comment type="subcellular location">
    <subcellularLocation>
        <location evidence="1">Membrane</location>
        <topology evidence="1">Multi-pass membrane protein</topology>
    </subcellularLocation>
</comment>
<evidence type="ECO:0000256" key="9">
    <source>
        <dbReference type="ARBA" id="ARBA00023284"/>
    </source>
</evidence>
<evidence type="ECO:0000256" key="2">
    <source>
        <dbReference type="ARBA" id="ARBA00006214"/>
    </source>
</evidence>
<dbReference type="InterPro" id="IPR038354">
    <property type="entry name" value="VKOR_sf"/>
</dbReference>
<organism evidence="12 13">
    <name type="scientific">Leucobacter massiliensis</name>
    <dbReference type="NCBI Taxonomy" id="1686285"/>
    <lineage>
        <taxon>Bacteria</taxon>
        <taxon>Bacillati</taxon>
        <taxon>Actinomycetota</taxon>
        <taxon>Actinomycetes</taxon>
        <taxon>Micrococcales</taxon>
        <taxon>Microbacteriaceae</taxon>
        <taxon>Leucobacter</taxon>
    </lineage>
</organism>
<evidence type="ECO:0000256" key="8">
    <source>
        <dbReference type="ARBA" id="ARBA00023157"/>
    </source>
</evidence>
<comment type="caution">
    <text evidence="12">The sequence shown here is derived from an EMBL/GenBank/DDBJ whole genome shotgun (WGS) entry which is preliminary data.</text>
</comment>
<feature type="transmembrane region" description="Helical" evidence="10">
    <location>
        <begin position="127"/>
        <end position="150"/>
    </location>
</feature>
<dbReference type="Pfam" id="PF07884">
    <property type="entry name" value="VKOR"/>
    <property type="match status" value="1"/>
</dbReference>
<keyword evidence="7 10" id="KW-0472">Membrane</keyword>
<dbReference type="CDD" id="cd12922">
    <property type="entry name" value="VKOR_5"/>
    <property type="match status" value="1"/>
</dbReference>
<evidence type="ECO:0000256" key="4">
    <source>
        <dbReference type="ARBA" id="ARBA00022719"/>
    </source>
</evidence>
<evidence type="ECO:0000256" key="10">
    <source>
        <dbReference type="SAM" id="Phobius"/>
    </source>
</evidence>
<proteinExistence type="inferred from homology"/>
<comment type="similarity">
    <text evidence="2">Belongs to the VKOR family.</text>
</comment>
<dbReference type="EMBL" id="MWZD01000014">
    <property type="protein sequence ID" value="PRI11743.1"/>
    <property type="molecule type" value="Genomic_DNA"/>
</dbReference>
<feature type="transmembrane region" description="Helical" evidence="10">
    <location>
        <begin position="12"/>
        <end position="30"/>
    </location>
</feature>
<protein>
    <recommendedName>
        <fullName evidence="11">Vitamin K epoxide reductase domain-containing protein</fullName>
    </recommendedName>
</protein>
<evidence type="ECO:0000313" key="13">
    <source>
        <dbReference type="Proteomes" id="UP000238650"/>
    </source>
</evidence>
<keyword evidence="9" id="KW-0676">Redox-active center</keyword>
<feature type="domain" description="Vitamin K epoxide reductase" evidence="11">
    <location>
        <begin position="11"/>
        <end position="152"/>
    </location>
</feature>
<keyword evidence="5 10" id="KW-1133">Transmembrane helix</keyword>
<dbReference type="GO" id="GO:0016491">
    <property type="term" value="F:oxidoreductase activity"/>
    <property type="evidence" value="ECO:0007669"/>
    <property type="project" value="UniProtKB-KW"/>
</dbReference>
<gene>
    <name evidence="12" type="ORF">B4915_04700</name>
</gene>
<sequence length="203" mass="22642">MTTELRAPARPTAFAIFSIVAGAIGWFASFELLTEYIKTLRDADYVPNCNVSVLVTCGPNMGSWQGSLFGFSNTIIGVAAFVAPIAVGVALLAGARFSRWFWMLYQLGLLGGFVLVCWLFSQSVFVLGTLCPWCMVVWSVTIPLWWTTFFRPYAVGDVPVSAGAQSVFKRLYSWTWVIVLLCYLTIAFLAQLRLDWLAEFSRM</sequence>
<evidence type="ECO:0000259" key="11">
    <source>
        <dbReference type="SMART" id="SM00756"/>
    </source>
</evidence>
<reference evidence="12 13" key="1">
    <citation type="journal article" date="2017" name="New Microbes New Infect">
        <title>Genome sequence of 'Leucobacter massiliensis' sp. nov. isolated from human pharynx after travel to the 2014 Hajj.</title>
        <authorList>
            <person name="Leangapichart T."/>
            <person name="Gautret P."/>
            <person name="Nguyen T.T."/>
            <person name="Armstrong N."/>
            <person name="Rolain J.M."/>
        </authorList>
    </citation>
    <scope>NUCLEOTIDE SEQUENCE [LARGE SCALE GENOMIC DNA]</scope>
    <source>
        <strain evidence="12 13">122RC15</strain>
    </source>
</reference>
<keyword evidence="3 10" id="KW-0812">Transmembrane</keyword>
<dbReference type="GO" id="GO:0048038">
    <property type="term" value="F:quinone binding"/>
    <property type="evidence" value="ECO:0007669"/>
    <property type="project" value="UniProtKB-KW"/>
</dbReference>
<evidence type="ECO:0000256" key="3">
    <source>
        <dbReference type="ARBA" id="ARBA00022692"/>
    </source>
</evidence>
<dbReference type="InterPro" id="IPR041714">
    <property type="entry name" value="VKOR_Actinobacteria"/>
</dbReference>
<feature type="transmembrane region" description="Helical" evidence="10">
    <location>
        <begin position="171"/>
        <end position="194"/>
    </location>
</feature>
<dbReference type="SMART" id="SM00756">
    <property type="entry name" value="VKc"/>
    <property type="match status" value="1"/>
</dbReference>
<dbReference type="RefSeq" id="WP_105804683.1">
    <property type="nucleotide sequence ID" value="NZ_MWZD01000014.1"/>
</dbReference>
<accession>A0A2S9QQ74</accession>
<feature type="transmembrane region" description="Helical" evidence="10">
    <location>
        <begin position="68"/>
        <end position="93"/>
    </location>
</feature>
<keyword evidence="8" id="KW-1015">Disulfide bond</keyword>
<evidence type="ECO:0000256" key="7">
    <source>
        <dbReference type="ARBA" id="ARBA00023136"/>
    </source>
</evidence>
<keyword evidence="4" id="KW-0874">Quinone</keyword>
<evidence type="ECO:0000313" key="12">
    <source>
        <dbReference type="EMBL" id="PRI11743.1"/>
    </source>
</evidence>
<name>A0A2S9QQ74_9MICO</name>
<dbReference type="OrthoDB" id="9783799at2"/>
<dbReference type="Proteomes" id="UP000238650">
    <property type="component" value="Unassembled WGS sequence"/>
</dbReference>
<evidence type="ECO:0000256" key="1">
    <source>
        <dbReference type="ARBA" id="ARBA00004141"/>
    </source>
</evidence>
<dbReference type="AlphaFoldDB" id="A0A2S9QQ74"/>
<keyword evidence="6" id="KW-0560">Oxidoreductase</keyword>
<evidence type="ECO:0000256" key="5">
    <source>
        <dbReference type="ARBA" id="ARBA00022989"/>
    </source>
</evidence>